<evidence type="ECO:0000313" key="1">
    <source>
        <dbReference type="EMBL" id="KRN27346.1"/>
    </source>
</evidence>
<dbReference type="PATRIC" id="fig|81857.3.peg.2238"/>
<accession>A0A0R2FFE1</accession>
<dbReference type="EMBL" id="JQAT01000009">
    <property type="protein sequence ID" value="KRN27346.1"/>
    <property type="molecule type" value="Genomic_DNA"/>
</dbReference>
<name>A0A0R2FFE1_9LACO</name>
<gene>
    <name evidence="1" type="ORF">IV38_GL002177</name>
</gene>
<dbReference type="AlphaFoldDB" id="A0A0R2FFE1"/>
<dbReference type="Proteomes" id="UP000051751">
    <property type="component" value="Unassembled WGS sequence"/>
</dbReference>
<evidence type="ECO:0000313" key="2">
    <source>
        <dbReference type="Proteomes" id="UP000051751"/>
    </source>
</evidence>
<organism evidence="1 2">
    <name type="scientific">Lactobacillus selangorensis</name>
    <dbReference type="NCBI Taxonomy" id="81857"/>
    <lineage>
        <taxon>Bacteria</taxon>
        <taxon>Bacillati</taxon>
        <taxon>Bacillota</taxon>
        <taxon>Bacilli</taxon>
        <taxon>Lactobacillales</taxon>
        <taxon>Lactobacillaceae</taxon>
        <taxon>Lactobacillus</taxon>
    </lineage>
</organism>
<sequence>MKNIEFVKNNSKEYEVNQDNEKYGMLTFDEDQALWVLWPESIDDAIGYYGDLEETIDEIRDELTA</sequence>
<dbReference type="RefSeq" id="WP_056981518.1">
    <property type="nucleotide sequence ID" value="NZ_JQAT01000009.1"/>
</dbReference>
<protein>
    <submittedName>
        <fullName evidence="1">Uncharacterized protein</fullName>
    </submittedName>
</protein>
<reference evidence="1 2" key="1">
    <citation type="journal article" date="2015" name="Genome Announc.">
        <title>Expanding the biotechnology potential of lactobacilli through comparative genomics of 213 strains and associated genera.</title>
        <authorList>
            <person name="Sun Z."/>
            <person name="Harris H.M."/>
            <person name="McCann A."/>
            <person name="Guo C."/>
            <person name="Argimon S."/>
            <person name="Zhang W."/>
            <person name="Yang X."/>
            <person name="Jeffery I.B."/>
            <person name="Cooney J.C."/>
            <person name="Kagawa T.F."/>
            <person name="Liu W."/>
            <person name="Song Y."/>
            <person name="Salvetti E."/>
            <person name="Wrobel A."/>
            <person name="Rasinkangas P."/>
            <person name="Parkhill J."/>
            <person name="Rea M.C."/>
            <person name="O'Sullivan O."/>
            <person name="Ritari J."/>
            <person name="Douillard F.P."/>
            <person name="Paul Ross R."/>
            <person name="Yang R."/>
            <person name="Briner A.E."/>
            <person name="Felis G.E."/>
            <person name="de Vos W.M."/>
            <person name="Barrangou R."/>
            <person name="Klaenhammer T.R."/>
            <person name="Caufield P.W."/>
            <person name="Cui Y."/>
            <person name="Zhang H."/>
            <person name="O'Toole P.W."/>
        </authorList>
    </citation>
    <scope>NUCLEOTIDE SEQUENCE [LARGE SCALE GENOMIC DNA]</scope>
    <source>
        <strain evidence="1 2">ATCC BAA-66</strain>
    </source>
</reference>
<proteinExistence type="predicted"/>
<comment type="caution">
    <text evidence="1">The sequence shown here is derived from an EMBL/GenBank/DDBJ whole genome shotgun (WGS) entry which is preliminary data.</text>
</comment>